<dbReference type="EMBL" id="JBHRSD010000015">
    <property type="protein sequence ID" value="MFC3032887.1"/>
    <property type="molecule type" value="Genomic_DNA"/>
</dbReference>
<feature type="signal peptide" evidence="1">
    <location>
        <begin position="1"/>
        <end position="20"/>
    </location>
</feature>
<gene>
    <name evidence="2" type="ORF">ACFOEE_10180</name>
</gene>
<proteinExistence type="predicted"/>
<dbReference type="Proteomes" id="UP001595453">
    <property type="component" value="Unassembled WGS sequence"/>
</dbReference>
<evidence type="ECO:0000313" key="3">
    <source>
        <dbReference type="Proteomes" id="UP001595453"/>
    </source>
</evidence>
<comment type="caution">
    <text evidence="2">The sequence shown here is derived from an EMBL/GenBank/DDBJ whole genome shotgun (WGS) entry which is preliminary data.</text>
</comment>
<dbReference type="RefSeq" id="WP_377123821.1">
    <property type="nucleotide sequence ID" value="NZ_JBHRSD010000015.1"/>
</dbReference>
<keyword evidence="3" id="KW-1185">Reference proteome</keyword>
<reference evidence="3" key="1">
    <citation type="journal article" date="2019" name="Int. J. Syst. Evol. Microbiol.">
        <title>The Global Catalogue of Microorganisms (GCM) 10K type strain sequencing project: providing services to taxonomists for standard genome sequencing and annotation.</title>
        <authorList>
            <consortium name="The Broad Institute Genomics Platform"/>
            <consortium name="The Broad Institute Genome Sequencing Center for Infectious Disease"/>
            <person name="Wu L."/>
            <person name="Ma J."/>
        </authorList>
    </citation>
    <scope>NUCLEOTIDE SEQUENCE [LARGE SCALE GENOMIC DNA]</scope>
    <source>
        <strain evidence="3">KCTC 42730</strain>
    </source>
</reference>
<name>A0ABV7CK00_9GAMM</name>
<sequence>MKLKLLFLATFLGLSSQAQASDFVSITDSRFGAIANDNRAGQDHELYLDIIL</sequence>
<evidence type="ECO:0000313" key="2">
    <source>
        <dbReference type="EMBL" id="MFC3032887.1"/>
    </source>
</evidence>
<protein>
    <submittedName>
        <fullName evidence="2">Uncharacterized protein</fullName>
    </submittedName>
</protein>
<feature type="chain" id="PRO_5046791115" evidence="1">
    <location>
        <begin position="21"/>
        <end position="52"/>
    </location>
</feature>
<evidence type="ECO:0000256" key="1">
    <source>
        <dbReference type="SAM" id="SignalP"/>
    </source>
</evidence>
<organism evidence="2 3">
    <name type="scientific">Pseudoalteromonas fenneropenaei</name>
    <dbReference type="NCBI Taxonomy" id="1737459"/>
    <lineage>
        <taxon>Bacteria</taxon>
        <taxon>Pseudomonadati</taxon>
        <taxon>Pseudomonadota</taxon>
        <taxon>Gammaproteobacteria</taxon>
        <taxon>Alteromonadales</taxon>
        <taxon>Pseudoalteromonadaceae</taxon>
        <taxon>Pseudoalteromonas</taxon>
    </lineage>
</organism>
<accession>A0ABV7CK00</accession>
<keyword evidence="1" id="KW-0732">Signal</keyword>